<dbReference type="EMBL" id="QZWG01000018">
    <property type="protein sequence ID" value="RZB52867.1"/>
    <property type="molecule type" value="Genomic_DNA"/>
</dbReference>
<organism evidence="2 3">
    <name type="scientific">Glycine soja</name>
    <name type="common">Wild soybean</name>
    <dbReference type="NCBI Taxonomy" id="3848"/>
    <lineage>
        <taxon>Eukaryota</taxon>
        <taxon>Viridiplantae</taxon>
        <taxon>Streptophyta</taxon>
        <taxon>Embryophyta</taxon>
        <taxon>Tracheophyta</taxon>
        <taxon>Spermatophyta</taxon>
        <taxon>Magnoliopsida</taxon>
        <taxon>eudicotyledons</taxon>
        <taxon>Gunneridae</taxon>
        <taxon>Pentapetalae</taxon>
        <taxon>rosids</taxon>
        <taxon>fabids</taxon>
        <taxon>Fabales</taxon>
        <taxon>Fabaceae</taxon>
        <taxon>Papilionoideae</taxon>
        <taxon>50 kb inversion clade</taxon>
        <taxon>NPAAA clade</taxon>
        <taxon>indigoferoid/millettioid clade</taxon>
        <taxon>Phaseoleae</taxon>
        <taxon>Glycine</taxon>
        <taxon>Glycine subgen. Soja</taxon>
    </lineage>
</organism>
<dbReference type="AlphaFoldDB" id="A0A445FVB3"/>
<dbReference type="InterPro" id="IPR026960">
    <property type="entry name" value="RVT-Znf"/>
</dbReference>
<evidence type="ECO:0000259" key="1">
    <source>
        <dbReference type="PROSITE" id="PS50878"/>
    </source>
</evidence>
<protein>
    <submittedName>
        <fullName evidence="2">Putative ribonuclease H protein</fullName>
    </submittedName>
</protein>
<dbReference type="InterPro" id="IPR000477">
    <property type="entry name" value="RT_dom"/>
</dbReference>
<name>A0A445FVB3_GLYSO</name>
<dbReference type="CDD" id="cd01650">
    <property type="entry name" value="RT_nLTR_like"/>
    <property type="match status" value="1"/>
</dbReference>
<dbReference type="PANTHER" id="PTHR33116">
    <property type="entry name" value="REVERSE TRANSCRIPTASE ZINC-BINDING DOMAIN-CONTAINING PROTEIN-RELATED-RELATED"/>
    <property type="match status" value="1"/>
</dbReference>
<reference evidence="2 3" key="1">
    <citation type="submission" date="2018-09" db="EMBL/GenBank/DDBJ databases">
        <title>A high-quality reference genome of wild soybean provides a powerful tool to mine soybean genomes.</title>
        <authorList>
            <person name="Xie M."/>
            <person name="Chung C.Y.L."/>
            <person name="Li M.-W."/>
            <person name="Wong F.-L."/>
            <person name="Chan T.-F."/>
            <person name="Lam H.-M."/>
        </authorList>
    </citation>
    <scope>NUCLEOTIDE SEQUENCE [LARGE SCALE GENOMIC DNA]</scope>
    <source>
        <strain evidence="3">cv. W05</strain>
        <tissue evidence="2">Hypocotyl of etiolated seedlings</tissue>
    </source>
</reference>
<proteinExistence type="predicted"/>
<feature type="domain" description="Reverse transcriptase" evidence="1">
    <location>
        <begin position="1"/>
        <end position="231"/>
    </location>
</feature>
<dbReference type="PANTHER" id="PTHR33116:SF78">
    <property type="entry name" value="OS12G0587133 PROTEIN"/>
    <property type="match status" value="1"/>
</dbReference>
<keyword evidence="3" id="KW-1185">Reference proteome</keyword>
<sequence>VLAGRFKKVLKCVISSVQSAFLTGRNILDGVVVVNEVMDMAKRQRKKCVILKADFEKAYDSVSWSYLDYMLDRLGFGVKWRGWMRTCFSSNSISILVNGSPTEEFVAQKGLKQGDPLAPFLFLVAAEGLAGLVRRGVESNNLNGFKLSETLSVELLQFADDTIFFCDGGDRSVWCMKAILRSFELVLGLKVNFAKSNVIGINMEERTMEGISQFLSCRLGSMSFKFLGVPVGANPRLRSTWQLIIDSIKARLNSWKSRQLSIGGRITLINSVLASLPLFLFSFYKAPKKVIEEIIKLQRRFLWGEDGENKKMAWVSWDTICTPKEKGGLGIKNLEAFNLALLIKWRWKILVEEGNSLWKDILVERYGLKGRWPRAQDFGGEWGKTSIWWRDLCLLGDGTNLVNGWFDDIVKIKVGRGNMVQFWNDKWLGRECFAELFPTIYSSCNIKDAVVEEMGSWSGEQLLLSVTPNATVDDCWFWTLDAARGFTVKRCYVWLCDFFAGGRVVVADRQRAMWLKLWKNNAPSKILIFAWRVLINKIATRDALSRRGVLRDDADRRCVLCSSEDETVKHIFLDCRVAKKIWQQVCLWLDVPVVEGEDIQAHFMAFGKLIKGKKQKRVKHLIWMAIALGLGSRRGKGELVGLDGRTGIIAQWDVYFHCNVKFGGRSSRILFGKWDKGLFGVGFLLVLANLLHPLHDELILALFIEVALVLALPGEVELSQSACVAIIFFDDPSTSISSSLIDRLASFYSFFRFNTEEEYSGLEI</sequence>
<feature type="non-terminal residue" evidence="2">
    <location>
        <position position="1"/>
    </location>
</feature>
<dbReference type="Pfam" id="PF00078">
    <property type="entry name" value="RVT_1"/>
    <property type="match status" value="1"/>
</dbReference>
<dbReference type="Proteomes" id="UP000289340">
    <property type="component" value="Chromosome 18"/>
</dbReference>
<dbReference type="Pfam" id="PF13966">
    <property type="entry name" value="zf-RVT"/>
    <property type="match status" value="1"/>
</dbReference>
<dbReference type="PROSITE" id="PS50878">
    <property type="entry name" value="RT_POL"/>
    <property type="match status" value="1"/>
</dbReference>
<evidence type="ECO:0000313" key="2">
    <source>
        <dbReference type="EMBL" id="RZB52867.1"/>
    </source>
</evidence>
<gene>
    <name evidence="2" type="ORF">D0Y65_049071</name>
</gene>
<evidence type="ECO:0000313" key="3">
    <source>
        <dbReference type="Proteomes" id="UP000289340"/>
    </source>
</evidence>
<accession>A0A445FVB3</accession>
<comment type="caution">
    <text evidence="2">The sequence shown here is derived from an EMBL/GenBank/DDBJ whole genome shotgun (WGS) entry which is preliminary data.</text>
</comment>